<evidence type="ECO:0000313" key="3">
    <source>
        <dbReference type="Proteomes" id="UP000199095"/>
    </source>
</evidence>
<gene>
    <name evidence="2" type="ORF">SAMN05421676_101465</name>
</gene>
<dbReference type="OrthoDB" id="1752893at2"/>
<dbReference type="PANTHER" id="PTHR39174">
    <property type="entry name" value="INNER MEMBRANE PROTEIN-RELATED"/>
    <property type="match status" value="1"/>
</dbReference>
<name>A0A1H9ZCQ4_9BACI</name>
<sequence length="98" mass="11109">MSQSAKEDKRFKIAHREALIGCGLAVFNIIWWYGFAYGFGSKSPDEYTFILGFPAWFFYSCIVGFIVMVILVWGVVKFALVEVSFGDEEDESDEVKSA</sequence>
<organism evidence="2 3">
    <name type="scientific">Salinibacillus kushneri</name>
    <dbReference type="NCBI Taxonomy" id="237682"/>
    <lineage>
        <taxon>Bacteria</taxon>
        <taxon>Bacillati</taxon>
        <taxon>Bacillota</taxon>
        <taxon>Bacilli</taxon>
        <taxon>Bacillales</taxon>
        <taxon>Bacillaceae</taxon>
        <taxon>Salinibacillus</taxon>
    </lineage>
</organism>
<dbReference type="Pfam" id="PF06196">
    <property type="entry name" value="DUF997"/>
    <property type="match status" value="1"/>
</dbReference>
<reference evidence="3" key="1">
    <citation type="submission" date="2016-10" db="EMBL/GenBank/DDBJ databases">
        <authorList>
            <person name="Varghese N."/>
            <person name="Submissions S."/>
        </authorList>
    </citation>
    <scope>NUCLEOTIDE SEQUENCE [LARGE SCALE GENOMIC DNA]</scope>
    <source>
        <strain evidence="3">CGMCC 1.3566</strain>
    </source>
</reference>
<dbReference type="PANTHER" id="PTHR39174:SF1">
    <property type="entry name" value="INNER MEMBRANE PROTEIN"/>
    <property type="match status" value="1"/>
</dbReference>
<accession>A0A1H9ZCQ4</accession>
<proteinExistence type="predicted"/>
<dbReference type="InterPro" id="IPR010398">
    <property type="entry name" value="DUF997"/>
</dbReference>
<evidence type="ECO:0000313" key="2">
    <source>
        <dbReference type="EMBL" id="SES79267.1"/>
    </source>
</evidence>
<feature type="transmembrane region" description="Helical" evidence="1">
    <location>
        <begin position="56"/>
        <end position="76"/>
    </location>
</feature>
<dbReference type="STRING" id="237682.SAMN05421676_101465"/>
<feature type="transmembrane region" description="Helical" evidence="1">
    <location>
        <begin position="18"/>
        <end position="36"/>
    </location>
</feature>
<dbReference type="RefSeq" id="WP_093131529.1">
    <property type="nucleotide sequence ID" value="NZ_FOHJ01000001.1"/>
</dbReference>
<keyword evidence="1" id="KW-0812">Transmembrane</keyword>
<keyword evidence="1" id="KW-0472">Membrane</keyword>
<dbReference type="Proteomes" id="UP000199095">
    <property type="component" value="Unassembled WGS sequence"/>
</dbReference>
<dbReference type="AlphaFoldDB" id="A0A1H9ZCQ4"/>
<keyword evidence="3" id="KW-1185">Reference proteome</keyword>
<dbReference type="EMBL" id="FOHJ01000001">
    <property type="protein sequence ID" value="SES79267.1"/>
    <property type="molecule type" value="Genomic_DNA"/>
</dbReference>
<keyword evidence="1" id="KW-1133">Transmembrane helix</keyword>
<protein>
    <submittedName>
        <fullName evidence="2">Uncharacterized membrane protein YhdT</fullName>
    </submittedName>
</protein>
<evidence type="ECO:0000256" key="1">
    <source>
        <dbReference type="SAM" id="Phobius"/>
    </source>
</evidence>